<organism evidence="1 2">
    <name type="scientific">Gossypium arboreum</name>
    <name type="common">Tree cotton</name>
    <name type="synonym">Gossypium nanking</name>
    <dbReference type="NCBI Taxonomy" id="29729"/>
    <lineage>
        <taxon>Eukaryota</taxon>
        <taxon>Viridiplantae</taxon>
        <taxon>Streptophyta</taxon>
        <taxon>Embryophyta</taxon>
        <taxon>Tracheophyta</taxon>
        <taxon>Spermatophyta</taxon>
        <taxon>Magnoliopsida</taxon>
        <taxon>eudicotyledons</taxon>
        <taxon>Gunneridae</taxon>
        <taxon>Pentapetalae</taxon>
        <taxon>rosids</taxon>
        <taxon>malvids</taxon>
        <taxon>Malvales</taxon>
        <taxon>Malvaceae</taxon>
        <taxon>Malvoideae</taxon>
        <taxon>Gossypium</taxon>
    </lineage>
</organism>
<reference evidence="2" key="1">
    <citation type="submission" date="2014-09" db="EMBL/GenBank/DDBJ databases">
        <authorList>
            <person name="Mudge J."/>
            <person name="Ramaraj T."/>
            <person name="Lindquist I.E."/>
            <person name="Bharti A.K."/>
            <person name="Sundararajan A."/>
            <person name="Cameron C.T."/>
            <person name="Woodward J.E."/>
            <person name="May G.D."/>
            <person name="Brubaker C."/>
            <person name="Broadhvest J."/>
            <person name="Wilkins T.A."/>
        </authorList>
    </citation>
    <scope>NUCLEOTIDE SEQUENCE</scope>
    <source>
        <strain evidence="2">cv. AKA8401</strain>
    </source>
</reference>
<dbReference type="EMBL" id="JRRC01461028">
    <property type="protein sequence ID" value="KHG06837.1"/>
    <property type="molecule type" value="Genomic_DNA"/>
</dbReference>
<gene>
    <name evidence="1" type="ORF">F383_33386</name>
</gene>
<accession>A0A0B0N2P8</accession>
<sequence>MVLHEISHRCQQPSYGLTRDFISMLMPYPRYCLTRDLILMPMPYHRYGLIRDLNTHML</sequence>
<name>A0A0B0N2P8_GOSAR</name>
<keyword evidence="2" id="KW-1185">Reference proteome</keyword>
<evidence type="ECO:0000313" key="2">
    <source>
        <dbReference type="Proteomes" id="UP000032142"/>
    </source>
</evidence>
<evidence type="ECO:0000313" key="1">
    <source>
        <dbReference type="EMBL" id="KHG06837.1"/>
    </source>
</evidence>
<comment type="caution">
    <text evidence="1">The sequence shown here is derived from an EMBL/GenBank/DDBJ whole genome shotgun (WGS) entry which is preliminary data.</text>
</comment>
<dbReference type="AlphaFoldDB" id="A0A0B0N2P8"/>
<protein>
    <submittedName>
        <fullName evidence="1">Uncharacterized protein</fullName>
    </submittedName>
</protein>
<proteinExistence type="predicted"/>
<dbReference type="Proteomes" id="UP000032142">
    <property type="component" value="Unassembled WGS sequence"/>
</dbReference>